<dbReference type="RefSeq" id="WP_380055232.1">
    <property type="nucleotide sequence ID" value="NZ_JBHLTC010000040.1"/>
</dbReference>
<dbReference type="PIRSF" id="PIRSF016184">
    <property type="entry name" value="PhzC_PhzF"/>
    <property type="match status" value="1"/>
</dbReference>
<comment type="caution">
    <text evidence="3">The sequence shown here is derived from an EMBL/GenBank/DDBJ whole genome shotgun (WGS) entry which is preliminary data.</text>
</comment>
<dbReference type="NCBIfam" id="TIGR00654">
    <property type="entry name" value="PhzF_family"/>
    <property type="match status" value="1"/>
</dbReference>
<protein>
    <submittedName>
        <fullName evidence="3">PhzF family phenazine biosynthesis protein</fullName>
    </submittedName>
</protein>
<dbReference type="Gene3D" id="3.10.310.10">
    <property type="entry name" value="Diaminopimelate Epimerase, Chain A, domain 1"/>
    <property type="match status" value="2"/>
</dbReference>
<dbReference type="Proteomes" id="UP001589890">
    <property type="component" value="Unassembled WGS sequence"/>
</dbReference>
<dbReference type="InterPro" id="IPR003719">
    <property type="entry name" value="Phenazine_PhzF-like"/>
</dbReference>
<reference evidence="3 4" key="1">
    <citation type="submission" date="2024-09" db="EMBL/GenBank/DDBJ databases">
        <authorList>
            <person name="Sun Q."/>
            <person name="Mori K."/>
        </authorList>
    </citation>
    <scope>NUCLEOTIDE SEQUENCE [LARGE SCALE GENOMIC DNA]</scope>
    <source>
        <strain evidence="3 4">CGMCC 1.15906</strain>
    </source>
</reference>
<dbReference type="PANTHER" id="PTHR13774:SF39">
    <property type="entry name" value="BIOSYNTHESIS PROTEIN, PUTATIVE-RELATED"/>
    <property type="match status" value="1"/>
</dbReference>
<evidence type="ECO:0000313" key="3">
    <source>
        <dbReference type="EMBL" id="MFC0628615.1"/>
    </source>
</evidence>
<keyword evidence="4" id="KW-1185">Reference proteome</keyword>
<evidence type="ECO:0000256" key="2">
    <source>
        <dbReference type="ARBA" id="ARBA00023235"/>
    </source>
</evidence>
<dbReference type="PANTHER" id="PTHR13774">
    <property type="entry name" value="PHENAZINE BIOSYNTHESIS PROTEIN"/>
    <property type="match status" value="1"/>
</dbReference>
<gene>
    <name evidence="3" type="ORF">ACFFGN_31385</name>
</gene>
<sequence length="277" mass="28843">MSVQHTVVFADGPGGGNPCPVVFGAEDWPEERMQALAATYGQETGFVLPPAAGGALRLRYFVPRHEMEMCVHATVASVVVAGRRNGWPAGPVNVETPLGPLEVQWDGVDHVMVQQFPPVFGEAVEDLEPVLAALGAGDNDLDLEVGPVVSVSTARPKLFVPLRSEEALDRLQPDSAAVDALSEGLAVTGVYAFTVRAKGADAAARQFPRGAGYPEDPATGVAACALGAYLAHYRGTAGTLTIAQGRAMGRPSLIKVQAQANPSARPQVGGHAYLTGV</sequence>
<dbReference type="EMBL" id="JBHLTC010000040">
    <property type="protein sequence ID" value="MFC0628615.1"/>
    <property type="molecule type" value="Genomic_DNA"/>
</dbReference>
<name>A0ABV6QVU4_9ACTN</name>
<dbReference type="Pfam" id="PF02567">
    <property type="entry name" value="PhzC-PhzF"/>
    <property type="match status" value="1"/>
</dbReference>
<proteinExistence type="inferred from homology"/>
<evidence type="ECO:0000313" key="4">
    <source>
        <dbReference type="Proteomes" id="UP001589890"/>
    </source>
</evidence>
<dbReference type="SUPFAM" id="SSF54506">
    <property type="entry name" value="Diaminopimelate epimerase-like"/>
    <property type="match status" value="1"/>
</dbReference>
<evidence type="ECO:0000256" key="1">
    <source>
        <dbReference type="ARBA" id="ARBA00008270"/>
    </source>
</evidence>
<keyword evidence="2" id="KW-0413">Isomerase</keyword>
<organism evidence="3 4">
    <name type="scientific">Kribbella deserti</name>
    <dbReference type="NCBI Taxonomy" id="1926257"/>
    <lineage>
        <taxon>Bacteria</taxon>
        <taxon>Bacillati</taxon>
        <taxon>Actinomycetota</taxon>
        <taxon>Actinomycetes</taxon>
        <taxon>Propionibacteriales</taxon>
        <taxon>Kribbellaceae</taxon>
        <taxon>Kribbella</taxon>
    </lineage>
</organism>
<comment type="similarity">
    <text evidence="1">Belongs to the PhzF family.</text>
</comment>
<accession>A0ABV6QVU4</accession>